<evidence type="ECO:0000256" key="1">
    <source>
        <dbReference type="SAM" id="Phobius"/>
    </source>
</evidence>
<dbReference type="Pfam" id="PF02325">
    <property type="entry name" value="CCB3_YggT"/>
    <property type="match status" value="1"/>
</dbReference>
<keyword evidence="1" id="KW-0812">Transmembrane</keyword>
<feature type="transmembrane region" description="Helical" evidence="1">
    <location>
        <begin position="58"/>
        <end position="83"/>
    </location>
</feature>
<evidence type="ECO:0000313" key="2">
    <source>
        <dbReference type="EMBL" id="QHI96462.1"/>
    </source>
</evidence>
<dbReference type="AlphaFoldDB" id="A0A6P1NLF3"/>
<keyword evidence="1" id="KW-0472">Membrane</keyword>
<dbReference type="GO" id="GO:0016020">
    <property type="term" value="C:membrane"/>
    <property type="evidence" value="ECO:0007669"/>
    <property type="project" value="InterPro"/>
</dbReference>
<organism evidence="2 3">
    <name type="scientific">Aristophania vespae</name>
    <dbReference type="NCBI Taxonomy" id="2697033"/>
    <lineage>
        <taxon>Bacteria</taxon>
        <taxon>Pseudomonadati</taxon>
        <taxon>Pseudomonadota</taxon>
        <taxon>Alphaproteobacteria</taxon>
        <taxon>Acetobacterales</taxon>
        <taxon>Acetobacteraceae</taxon>
        <taxon>Aristophania</taxon>
    </lineage>
</organism>
<proteinExistence type="predicted"/>
<sequence>MYTWIILAYCLLSMVLAFNLVGGLRNFFYAAYSICARLVEPALRPIRSILPDMGMMDFSPLILLLIISYGVPFFARAIVRLLIGLNGY</sequence>
<dbReference type="KEGG" id="bomb:GT348_08640"/>
<evidence type="ECO:0000313" key="3">
    <source>
        <dbReference type="Proteomes" id="UP000463975"/>
    </source>
</evidence>
<name>A0A6P1NLF3_9PROT</name>
<dbReference type="Proteomes" id="UP000463975">
    <property type="component" value="Chromosome"/>
</dbReference>
<reference evidence="2 3" key="1">
    <citation type="submission" date="2020-01" db="EMBL/GenBank/DDBJ databases">
        <title>Genome sequencing of strain KACC 21507.</title>
        <authorList>
            <person name="Heo J."/>
            <person name="Kim S.-J."/>
            <person name="Kim J.-S."/>
            <person name="Hong S.-B."/>
            <person name="Kwon S.-W."/>
        </authorList>
    </citation>
    <scope>NUCLEOTIDE SEQUENCE [LARGE SCALE GENOMIC DNA]</scope>
    <source>
        <strain evidence="2 3">KACC 21507</strain>
    </source>
</reference>
<gene>
    <name evidence="2" type="ORF">GT348_08640</name>
</gene>
<accession>A0A6P1NLF3</accession>
<dbReference type="EMBL" id="CP047652">
    <property type="protein sequence ID" value="QHI96462.1"/>
    <property type="molecule type" value="Genomic_DNA"/>
</dbReference>
<keyword evidence="3" id="KW-1185">Reference proteome</keyword>
<keyword evidence="1" id="KW-1133">Transmembrane helix</keyword>
<protein>
    <submittedName>
        <fullName evidence="2">YggT family protein</fullName>
    </submittedName>
</protein>
<dbReference type="InterPro" id="IPR003425">
    <property type="entry name" value="CCB3/YggT"/>
</dbReference>